<protein>
    <submittedName>
        <fullName evidence="1">Uncharacterized protein</fullName>
    </submittedName>
</protein>
<dbReference type="EMBL" id="CATNWA010015744">
    <property type="protein sequence ID" value="CAI9586405.1"/>
    <property type="molecule type" value="Genomic_DNA"/>
</dbReference>
<accession>A0ABN9ENH4</accession>
<keyword evidence="2" id="KW-1185">Reference proteome</keyword>
<reference evidence="1" key="1">
    <citation type="submission" date="2023-05" db="EMBL/GenBank/DDBJ databases">
        <authorList>
            <person name="Stuckert A."/>
        </authorList>
    </citation>
    <scope>NUCLEOTIDE SEQUENCE</scope>
</reference>
<proteinExistence type="predicted"/>
<gene>
    <name evidence="1" type="ORF">SPARVUS_LOCUS10355956</name>
</gene>
<organism evidence="1 2">
    <name type="scientific">Staurois parvus</name>
    <dbReference type="NCBI Taxonomy" id="386267"/>
    <lineage>
        <taxon>Eukaryota</taxon>
        <taxon>Metazoa</taxon>
        <taxon>Chordata</taxon>
        <taxon>Craniata</taxon>
        <taxon>Vertebrata</taxon>
        <taxon>Euteleostomi</taxon>
        <taxon>Amphibia</taxon>
        <taxon>Batrachia</taxon>
        <taxon>Anura</taxon>
        <taxon>Neobatrachia</taxon>
        <taxon>Ranoidea</taxon>
        <taxon>Ranidae</taxon>
        <taxon>Staurois</taxon>
    </lineage>
</organism>
<evidence type="ECO:0000313" key="1">
    <source>
        <dbReference type="EMBL" id="CAI9586405.1"/>
    </source>
</evidence>
<dbReference type="Proteomes" id="UP001162483">
    <property type="component" value="Unassembled WGS sequence"/>
</dbReference>
<name>A0ABN9ENH4_9NEOB</name>
<comment type="caution">
    <text evidence="1">The sequence shown here is derived from an EMBL/GenBank/DDBJ whole genome shotgun (WGS) entry which is preliminary data.</text>
</comment>
<evidence type="ECO:0000313" key="2">
    <source>
        <dbReference type="Proteomes" id="UP001162483"/>
    </source>
</evidence>
<sequence>MPSPVSTLRCLTSRMGPFMPGLSRSESPMPTTRQPWLWSLVT</sequence>